<reference evidence="8 9" key="1">
    <citation type="submission" date="2020-08" db="EMBL/GenBank/DDBJ databases">
        <title>Genome public.</title>
        <authorList>
            <person name="Liu C."/>
            <person name="Sun Q."/>
        </authorList>
    </citation>
    <scope>NUCLEOTIDE SEQUENCE [LARGE SCALE GENOMIC DNA]</scope>
    <source>
        <strain evidence="8 9">NSJ-26</strain>
    </source>
</reference>
<dbReference type="Gene3D" id="3.30.70.120">
    <property type="match status" value="1"/>
</dbReference>
<dbReference type="RefSeq" id="WP_249323069.1">
    <property type="nucleotide sequence ID" value="NZ_JACRTK010000001.1"/>
</dbReference>
<name>A0A926ILK9_9FIRM</name>
<comment type="caution">
    <text evidence="8">The sequence shown here is derived from an EMBL/GenBank/DDBJ whole genome shotgun (WGS) entry which is preliminary data.</text>
</comment>
<evidence type="ECO:0000259" key="7">
    <source>
        <dbReference type="Pfam" id="PF10035"/>
    </source>
</evidence>
<feature type="transmembrane region" description="Helical" evidence="6">
    <location>
        <begin position="156"/>
        <end position="181"/>
    </location>
</feature>
<dbReference type="InterPro" id="IPR019264">
    <property type="entry name" value="DUF2179"/>
</dbReference>
<sequence>MEKKFDIKSFLIINLGVIILALGLHIFLIPADLAAGGVTGIALVLNYIVPKIPVGIIMLISNVVLFILAFTIIGPGFGGYTIYTSLALSALIYIFELVIPINTPIIDDLMLNLIYGILIQGIGMAMILNEGTSSGGTDIIAKIINKFTNLEIGKSLFLADALIALSAAFIFGLELGLYALFGILINSFVIDSVIAGFNTKIEVAIISNKEKEVSKFITNELKRGVTLLYGVGGFSNSEKRIINTVVSRREYIKIKNHLKEIDPNAFIWVSFVHEVLGEGFSY</sequence>
<dbReference type="PANTHER" id="PTHR33545:SF9">
    <property type="entry name" value="UPF0750 MEMBRANE PROTEIN YITE"/>
    <property type="match status" value="1"/>
</dbReference>
<proteinExistence type="predicted"/>
<dbReference type="InterPro" id="IPR003740">
    <property type="entry name" value="YitT"/>
</dbReference>
<comment type="subcellular location">
    <subcellularLocation>
        <location evidence="1">Cell membrane</location>
        <topology evidence="1">Multi-pass membrane protein</topology>
    </subcellularLocation>
</comment>
<evidence type="ECO:0000256" key="5">
    <source>
        <dbReference type="ARBA" id="ARBA00023136"/>
    </source>
</evidence>
<dbReference type="InterPro" id="IPR051461">
    <property type="entry name" value="UPF0750_membrane"/>
</dbReference>
<evidence type="ECO:0000256" key="2">
    <source>
        <dbReference type="ARBA" id="ARBA00022475"/>
    </source>
</evidence>
<dbReference type="AlphaFoldDB" id="A0A926ILK9"/>
<organism evidence="8 9">
    <name type="scientific">Wansuia hejianensis</name>
    <dbReference type="NCBI Taxonomy" id="2763667"/>
    <lineage>
        <taxon>Bacteria</taxon>
        <taxon>Bacillati</taxon>
        <taxon>Bacillota</taxon>
        <taxon>Clostridia</taxon>
        <taxon>Lachnospirales</taxon>
        <taxon>Lachnospiraceae</taxon>
        <taxon>Wansuia</taxon>
    </lineage>
</organism>
<feature type="transmembrane region" description="Helical" evidence="6">
    <location>
        <begin position="56"/>
        <end position="74"/>
    </location>
</feature>
<dbReference type="CDD" id="cd16380">
    <property type="entry name" value="YitT_C"/>
    <property type="match status" value="1"/>
</dbReference>
<dbReference type="PIRSF" id="PIRSF006483">
    <property type="entry name" value="Membrane_protein_YitT"/>
    <property type="match status" value="1"/>
</dbReference>
<dbReference type="Proteomes" id="UP000601522">
    <property type="component" value="Unassembled WGS sequence"/>
</dbReference>
<feature type="transmembrane region" description="Helical" evidence="6">
    <location>
        <begin position="33"/>
        <end position="49"/>
    </location>
</feature>
<evidence type="ECO:0000256" key="3">
    <source>
        <dbReference type="ARBA" id="ARBA00022692"/>
    </source>
</evidence>
<keyword evidence="2" id="KW-1003">Cell membrane</keyword>
<dbReference type="Pfam" id="PF10035">
    <property type="entry name" value="DUF2179"/>
    <property type="match status" value="1"/>
</dbReference>
<keyword evidence="4 6" id="KW-1133">Transmembrane helix</keyword>
<gene>
    <name evidence="8" type="ORF">H8689_03720</name>
</gene>
<evidence type="ECO:0000256" key="4">
    <source>
        <dbReference type="ARBA" id="ARBA00022989"/>
    </source>
</evidence>
<evidence type="ECO:0000256" key="6">
    <source>
        <dbReference type="SAM" id="Phobius"/>
    </source>
</evidence>
<keyword evidence="9" id="KW-1185">Reference proteome</keyword>
<feature type="transmembrane region" description="Helical" evidence="6">
    <location>
        <begin position="80"/>
        <end position="99"/>
    </location>
</feature>
<dbReference type="Pfam" id="PF02588">
    <property type="entry name" value="YitT_membrane"/>
    <property type="match status" value="1"/>
</dbReference>
<dbReference type="GO" id="GO:0005886">
    <property type="term" value="C:plasma membrane"/>
    <property type="evidence" value="ECO:0007669"/>
    <property type="project" value="UniProtKB-SubCell"/>
</dbReference>
<evidence type="ECO:0000313" key="8">
    <source>
        <dbReference type="EMBL" id="MBC8590249.1"/>
    </source>
</evidence>
<feature type="transmembrane region" description="Helical" evidence="6">
    <location>
        <begin position="7"/>
        <end position="27"/>
    </location>
</feature>
<protein>
    <submittedName>
        <fullName evidence="8">YitT family protein</fullName>
    </submittedName>
</protein>
<keyword evidence="3 6" id="KW-0812">Transmembrane</keyword>
<feature type="domain" description="DUF2179" evidence="7">
    <location>
        <begin position="223"/>
        <end position="277"/>
    </location>
</feature>
<dbReference type="PANTHER" id="PTHR33545">
    <property type="entry name" value="UPF0750 MEMBRANE PROTEIN YITT-RELATED"/>
    <property type="match status" value="1"/>
</dbReference>
<evidence type="ECO:0000256" key="1">
    <source>
        <dbReference type="ARBA" id="ARBA00004651"/>
    </source>
</evidence>
<evidence type="ECO:0000313" key="9">
    <source>
        <dbReference type="Proteomes" id="UP000601522"/>
    </source>
</evidence>
<keyword evidence="5 6" id="KW-0472">Membrane</keyword>
<accession>A0A926ILK9</accession>
<dbReference type="EMBL" id="JACRTK010000001">
    <property type="protein sequence ID" value="MBC8590249.1"/>
    <property type="molecule type" value="Genomic_DNA"/>
</dbReference>
<feature type="transmembrane region" description="Helical" evidence="6">
    <location>
        <begin position="111"/>
        <end position="128"/>
    </location>
</feature>
<dbReference type="InterPro" id="IPR015867">
    <property type="entry name" value="N-reg_PII/ATP_PRibTrfase_C"/>
</dbReference>